<organism evidence="2 3">
    <name type="scientific">Euzebya pacifica</name>
    <dbReference type="NCBI Taxonomy" id="1608957"/>
    <lineage>
        <taxon>Bacteria</taxon>
        <taxon>Bacillati</taxon>
        <taxon>Actinomycetota</taxon>
        <taxon>Nitriliruptoria</taxon>
        <taxon>Euzebyales</taxon>
    </lineage>
</organism>
<dbReference type="InterPro" id="IPR029058">
    <property type="entry name" value="AB_hydrolase_fold"/>
</dbReference>
<accession>A0A346Y5K1</accession>
<sequence>MIVDMADLEHGEGVRTRQVAGLEVLSAGEPSERPPVLLVHGAWHGAWCWARHVMPYLADAGWEVHALSLRGHGGSPADSLNRLRLRDYADDVATVAADLGRVVLVGHSMGGAVVQRLLCRRDRPPVAGAALLASVPPRGVIRVTTQVAREEPGVFAMTNLTADLGRLVATREQVRNLFLSADADHEVVDWLHERVQQESYLAFLDMLTPHRPRRRPSLPVLVLGAADDRIFTVPEVEATAAAWGTTAHIVPELAHDVMLDSRWREAAEALEQWLPRSTAPSNGR</sequence>
<dbReference type="Proteomes" id="UP000264006">
    <property type="component" value="Chromosome"/>
</dbReference>
<name>A0A346Y5K1_9ACTN</name>
<evidence type="ECO:0000313" key="3">
    <source>
        <dbReference type="Proteomes" id="UP000264006"/>
    </source>
</evidence>
<dbReference type="InterPro" id="IPR050228">
    <property type="entry name" value="Carboxylesterase_BioH"/>
</dbReference>
<dbReference type="OrthoDB" id="2987348at2"/>
<proteinExistence type="predicted"/>
<feature type="domain" description="AB hydrolase-1" evidence="1">
    <location>
        <begin position="36"/>
        <end position="268"/>
    </location>
</feature>
<dbReference type="InterPro" id="IPR000073">
    <property type="entry name" value="AB_hydrolase_1"/>
</dbReference>
<evidence type="ECO:0000313" key="2">
    <source>
        <dbReference type="EMBL" id="AXV09748.1"/>
    </source>
</evidence>
<gene>
    <name evidence="2" type="ORF">DVS28_a5092</name>
</gene>
<keyword evidence="3" id="KW-1185">Reference proteome</keyword>
<dbReference type="KEGG" id="euz:DVS28_a5092"/>
<dbReference type="SUPFAM" id="SSF53474">
    <property type="entry name" value="alpha/beta-Hydrolases"/>
    <property type="match status" value="1"/>
</dbReference>
<dbReference type="PANTHER" id="PTHR43194">
    <property type="entry name" value="HYDROLASE ALPHA/BETA FOLD FAMILY"/>
    <property type="match status" value="1"/>
</dbReference>
<protein>
    <recommendedName>
        <fullName evidence="1">AB hydrolase-1 domain-containing protein</fullName>
    </recommendedName>
</protein>
<dbReference type="PANTHER" id="PTHR43194:SF2">
    <property type="entry name" value="PEROXISOMAL MEMBRANE PROTEIN LPX1"/>
    <property type="match status" value="1"/>
</dbReference>
<reference evidence="2 3" key="1">
    <citation type="submission" date="2018-09" db="EMBL/GenBank/DDBJ databases">
        <title>Complete genome sequence of Euzebya sp. DY32-46 isolated from seawater of Pacific Ocean.</title>
        <authorList>
            <person name="Xu L."/>
            <person name="Wu Y.-H."/>
            <person name="Xu X.-W."/>
        </authorList>
    </citation>
    <scope>NUCLEOTIDE SEQUENCE [LARGE SCALE GENOMIC DNA]</scope>
    <source>
        <strain evidence="2 3">DY32-46</strain>
    </source>
</reference>
<dbReference type="Gene3D" id="3.40.50.1820">
    <property type="entry name" value="alpha/beta hydrolase"/>
    <property type="match status" value="1"/>
</dbReference>
<dbReference type="EMBL" id="CP031165">
    <property type="protein sequence ID" value="AXV09748.1"/>
    <property type="molecule type" value="Genomic_DNA"/>
</dbReference>
<evidence type="ECO:0000259" key="1">
    <source>
        <dbReference type="Pfam" id="PF12697"/>
    </source>
</evidence>
<dbReference type="GO" id="GO:0003824">
    <property type="term" value="F:catalytic activity"/>
    <property type="evidence" value="ECO:0007669"/>
    <property type="project" value="UniProtKB-ARBA"/>
</dbReference>
<dbReference type="AlphaFoldDB" id="A0A346Y5K1"/>
<dbReference type="Pfam" id="PF12697">
    <property type="entry name" value="Abhydrolase_6"/>
    <property type="match status" value="1"/>
</dbReference>